<dbReference type="OrthoDB" id="9789960at2"/>
<evidence type="ECO:0000313" key="1">
    <source>
        <dbReference type="EMBL" id="AGH44307.1"/>
    </source>
</evidence>
<dbReference type="HOGENOM" id="CLU_1863269_0_0_6"/>
<dbReference type="Proteomes" id="UP000011864">
    <property type="component" value="Chromosome"/>
</dbReference>
<protein>
    <submittedName>
        <fullName evidence="1">Uncharacterized protein</fullName>
    </submittedName>
</protein>
<organism evidence="1 2">
    <name type="scientific">Paraglaciecola psychrophila 170</name>
    <dbReference type="NCBI Taxonomy" id="1129794"/>
    <lineage>
        <taxon>Bacteria</taxon>
        <taxon>Pseudomonadati</taxon>
        <taxon>Pseudomonadota</taxon>
        <taxon>Gammaproteobacteria</taxon>
        <taxon>Alteromonadales</taxon>
        <taxon>Alteromonadaceae</taxon>
        <taxon>Paraglaciecola</taxon>
    </lineage>
</organism>
<dbReference type="AlphaFoldDB" id="K7ATD6"/>
<evidence type="ECO:0000313" key="2">
    <source>
        <dbReference type="Proteomes" id="UP000011864"/>
    </source>
</evidence>
<gene>
    <name evidence="1" type="ORF">C427_2198</name>
</gene>
<dbReference type="KEGG" id="gps:C427_2198"/>
<proteinExistence type="predicted"/>
<keyword evidence="2" id="KW-1185">Reference proteome</keyword>
<sequence>MASITSVRLRVGRISSANELADLTIRVNWTARERQENMSYLVAGFLVERDDGRDFFDMLPGGGIHWSSVGNMDDFIGTVGRQWIRPNGSSSRTLTLRLNWNFGNQEIGSEEYLGVATVVPETRGDIRFSPEVSANLS</sequence>
<name>K7ATD6_9ALTE</name>
<dbReference type="RefSeq" id="WP_007639659.1">
    <property type="nucleotide sequence ID" value="NC_020514.1"/>
</dbReference>
<dbReference type="EMBL" id="CP003837">
    <property type="protein sequence ID" value="AGH44307.1"/>
    <property type="molecule type" value="Genomic_DNA"/>
</dbReference>
<accession>K7ATD6</accession>
<dbReference type="PATRIC" id="fig|1129794.4.peg.2175"/>
<reference evidence="1 2" key="1">
    <citation type="journal article" date="2013" name="Genome Announc.">
        <title>Complete Genome Sequence of Glaciecola psychrophila Strain 170T.</title>
        <authorList>
            <person name="Yin J."/>
            <person name="Chen J."/>
            <person name="Liu G."/>
            <person name="Yu Y."/>
            <person name="Song L."/>
            <person name="Wang X."/>
            <person name="Qu X."/>
        </authorList>
    </citation>
    <scope>NUCLEOTIDE SEQUENCE [LARGE SCALE GENOMIC DNA]</scope>
    <source>
        <strain evidence="1 2">170</strain>
    </source>
</reference>